<dbReference type="InterPro" id="IPR011527">
    <property type="entry name" value="ABC1_TM_dom"/>
</dbReference>
<organism evidence="11 12">
    <name type="scientific">Lishizhenia tianjinensis</name>
    <dbReference type="NCBI Taxonomy" id="477690"/>
    <lineage>
        <taxon>Bacteria</taxon>
        <taxon>Pseudomonadati</taxon>
        <taxon>Bacteroidota</taxon>
        <taxon>Flavobacteriia</taxon>
        <taxon>Flavobacteriales</taxon>
        <taxon>Crocinitomicaceae</taxon>
        <taxon>Lishizhenia</taxon>
    </lineage>
</organism>
<comment type="subcellular location">
    <subcellularLocation>
        <location evidence="1">Cell membrane</location>
        <topology evidence="1">Multi-pass membrane protein</topology>
    </subcellularLocation>
</comment>
<feature type="transmembrane region" description="Helical" evidence="8">
    <location>
        <begin position="26"/>
        <end position="48"/>
    </location>
</feature>
<dbReference type="RefSeq" id="WP_090247498.1">
    <property type="nucleotide sequence ID" value="NZ_FPAS01000001.1"/>
</dbReference>
<dbReference type="InterPro" id="IPR003439">
    <property type="entry name" value="ABC_transporter-like_ATP-bd"/>
</dbReference>
<evidence type="ECO:0000313" key="11">
    <source>
        <dbReference type="EMBL" id="SFT55623.1"/>
    </source>
</evidence>
<dbReference type="Gene3D" id="1.20.1560.10">
    <property type="entry name" value="ABC transporter type 1, transmembrane domain"/>
    <property type="match status" value="2"/>
</dbReference>
<dbReference type="PROSITE" id="PS50929">
    <property type="entry name" value="ABC_TM1F"/>
    <property type="match status" value="1"/>
</dbReference>
<feature type="transmembrane region" description="Helical" evidence="8">
    <location>
        <begin position="171"/>
        <end position="190"/>
    </location>
</feature>
<reference evidence="11 12" key="1">
    <citation type="submission" date="2016-10" db="EMBL/GenBank/DDBJ databases">
        <authorList>
            <person name="de Groot N.N."/>
        </authorList>
    </citation>
    <scope>NUCLEOTIDE SEQUENCE [LARGE SCALE GENOMIC DNA]</scope>
    <source>
        <strain evidence="11 12">CGMCC 1.7005</strain>
    </source>
</reference>
<dbReference type="PANTHER" id="PTHR43394:SF1">
    <property type="entry name" value="ATP-BINDING CASSETTE SUB-FAMILY B MEMBER 10, MITOCHONDRIAL"/>
    <property type="match status" value="1"/>
</dbReference>
<evidence type="ECO:0000259" key="9">
    <source>
        <dbReference type="PROSITE" id="PS50893"/>
    </source>
</evidence>
<dbReference type="Gene3D" id="3.40.50.300">
    <property type="entry name" value="P-loop containing nucleotide triphosphate hydrolases"/>
    <property type="match status" value="1"/>
</dbReference>
<dbReference type="InterPro" id="IPR036640">
    <property type="entry name" value="ABC1_TM_sf"/>
</dbReference>
<dbReference type="CDD" id="cd03254">
    <property type="entry name" value="ABCC_Glucan_exporter_like"/>
    <property type="match status" value="1"/>
</dbReference>
<dbReference type="InterPro" id="IPR017871">
    <property type="entry name" value="ABC_transporter-like_CS"/>
</dbReference>
<evidence type="ECO:0000256" key="8">
    <source>
        <dbReference type="SAM" id="Phobius"/>
    </source>
</evidence>
<sequence length="593" mass="66855">MSDKSARKVDFGIFKRLLAHAKPYRLYLILSLLFTIILAGLAPLNPSILGYAINTYAVAEETQSAEKLMYWIMLAGGVLMLQAVFMYFSTYFSNLLAQSIIRDLRKKLYKHMVGFKMKYFDKTPIGTIVTRSVSDIEAVSEVFSQGLINIIGDLLSLAAILGFMIYMDATLTLLVLIPIPLLLFATKVFAKAMKSAFQKERVAVNRLNTFVQERLTGMAILQMFSREKIESNKFDTINKAHLKSHIDAIWAFSIFFPLVEILSSLSISALLVYMAVLVSGDDIESKTNLVGTVLSFTMYVSLLYRPIRQLADKFNVLQRGIVRAERVFETLDLTEHIDDSGAVKEVDFQQTIHLKDVNFAYVKEDWVLKNINLDIQPNSTVAFVGATGAGKSSIVNLLARFYEFQKGSIKVGDTDIREMDLSYLRRNISIVLQDVFLFSDSIHNNITLGDESISREQVIEAAKEVGAHDFIMRLPGDYNYQVGERGGVLSVGQRQLLSFIRAYVYNPHILVLDEATSSVDGESEELIQKATEKLTQGRTSIVIAHRLSTIQNADKIVVLEKGEIVEQGNHQSLLEQDGYYKNLYEKQFLENEK</sequence>
<name>A0A1I6YYN8_9FLAO</name>
<gene>
    <name evidence="11" type="ORF">SAMN05216474_1300</name>
</gene>
<dbReference type="InterPro" id="IPR003593">
    <property type="entry name" value="AAA+_ATPase"/>
</dbReference>
<keyword evidence="2" id="KW-0813">Transport</keyword>
<evidence type="ECO:0000256" key="7">
    <source>
        <dbReference type="ARBA" id="ARBA00023136"/>
    </source>
</evidence>
<dbReference type="PANTHER" id="PTHR43394">
    <property type="entry name" value="ATP-DEPENDENT PERMEASE MDL1, MITOCHONDRIAL"/>
    <property type="match status" value="1"/>
</dbReference>
<keyword evidence="12" id="KW-1185">Reference proteome</keyword>
<dbReference type="Pfam" id="PF00005">
    <property type="entry name" value="ABC_tran"/>
    <property type="match status" value="1"/>
</dbReference>
<keyword evidence="4" id="KW-0547">Nucleotide-binding</keyword>
<dbReference type="GO" id="GO:0005524">
    <property type="term" value="F:ATP binding"/>
    <property type="evidence" value="ECO:0007669"/>
    <property type="project" value="UniProtKB-KW"/>
</dbReference>
<dbReference type="SUPFAM" id="SSF90123">
    <property type="entry name" value="ABC transporter transmembrane region"/>
    <property type="match status" value="1"/>
</dbReference>
<keyword evidence="7 8" id="KW-0472">Membrane</keyword>
<dbReference type="InterPro" id="IPR039421">
    <property type="entry name" value="Type_1_exporter"/>
</dbReference>
<accession>A0A1I6YYN8</accession>
<proteinExistence type="predicted"/>
<dbReference type="GO" id="GO:0015421">
    <property type="term" value="F:ABC-type oligopeptide transporter activity"/>
    <property type="evidence" value="ECO:0007669"/>
    <property type="project" value="TreeGrafter"/>
</dbReference>
<dbReference type="CDD" id="cd18544">
    <property type="entry name" value="ABC_6TM_TmrA_like"/>
    <property type="match status" value="1"/>
</dbReference>
<keyword evidence="6 8" id="KW-1133">Transmembrane helix</keyword>
<evidence type="ECO:0000259" key="10">
    <source>
        <dbReference type="PROSITE" id="PS50929"/>
    </source>
</evidence>
<keyword evidence="3 8" id="KW-0812">Transmembrane</keyword>
<evidence type="ECO:0000256" key="2">
    <source>
        <dbReference type="ARBA" id="ARBA00022448"/>
    </source>
</evidence>
<dbReference type="PROSITE" id="PS00211">
    <property type="entry name" value="ABC_TRANSPORTER_1"/>
    <property type="match status" value="1"/>
</dbReference>
<evidence type="ECO:0000256" key="4">
    <source>
        <dbReference type="ARBA" id="ARBA00022741"/>
    </source>
</evidence>
<feature type="domain" description="ABC transporter" evidence="9">
    <location>
        <begin position="352"/>
        <end position="586"/>
    </location>
</feature>
<feature type="transmembrane region" description="Helical" evidence="8">
    <location>
        <begin position="288"/>
        <end position="304"/>
    </location>
</feature>
<dbReference type="PROSITE" id="PS50893">
    <property type="entry name" value="ABC_TRANSPORTER_2"/>
    <property type="match status" value="1"/>
</dbReference>
<dbReference type="AlphaFoldDB" id="A0A1I6YYN8"/>
<dbReference type="GO" id="GO:0016887">
    <property type="term" value="F:ATP hydrolysis activity"/>
    <property type="evidence" value="ECO:0007669"/>
    <property type="project" value="InterPro"/>
</dbReference>
<feature type="domain" description="ABC transmembrane type-1" evidence="10">
    <location>
        <begin position="29"/>
        <end position="319"/>
    </location>
</feature>
<evidence type="ECO:0000256" key="6">
    <source>
        <dbReference type="ARBA" id="ARBA00022989"/>
    </source>
</evidence>
<keyword evidence="5 11" id="KW-0067">ATP-binding</keyword>
<evidence type="ECO:0000256" key="3">
    <source>
        <dbReference type="ARBA" id="ARBA00022692"/>
    </source>
</evidence>
<dbReference type="EMBL" id="FPAS01000001">
    <property type="protein sequence ID" value="SFT55623.1"/>
    <property type="molecule type" value="Genomic_DNA"/>
</dbReference>
<evidence type="ECO:0000256" key="1">
    <source>
        <dbReference type="ARBA" id="ARBA00004651"/>
    </source>
</evidence>
<feature type="transmembrane region" description="Helical" evidence="8">
    <location>
        <begin position="68"/>
        <end position="97"/>
    </location>
</feature>
<dbReference type="Proteomes" id="UP000236454">
    <property type="component" value="Unassembled WGS sequence"/>
</dbReference>
<dbReference type="STRING" id="477690.SAMN05216474_1300"/>
<evidence type="ECO:0000313" key="12">
    <source>
        <dbReference type="Proteomes" id="UP000236454"/>
    </source>
</evidence>
<dbReference type="Pfam" id="PF00664">
    <property type="entry name" value="ABC_membrane"/>
    <property type="match status" value="1"/>
</dbReference>
<feature type="transmembrane region" description="Helical" evidence="8">
    <location>
        <begin position="249"/>
        <end position="276"/>
    </location>
</feature>
<protein>
    <submittedName>
        <fullName evidence="11">ATP-binding cassette, subfamily B</fullName>
    </submittedName>
</protein>
<evidence type="ECO:0000256" key="5">
    <source>
        <dbReference type="ARBA" id="ARBA00022840"/>
    </source>
</evidence>
<dbReference type="SUPFAM" id="SSF52540">
    <property type="entry name" value="P-loop containing nucleoside triphosphate hydrolases"/>
    <property type="match status" value="1"/>
</dbReference>
<dbReference type="GO" id="GO:0005886">
    <property type="term" value="C:plasma membrane"/>
    <property type="evidence" value="ECO:0007669"/>
    <property type="project" value="UniProtKB-SubCell"/>
</dbReference>
<dbReference type="InterPro" id="IPR027417">
    <property type="entry name" value="P-loop_NTPase"/>
</dbReference>
<dbReference type="OrthoDB" id="9780296at2"/>
<dbReference type="FunFam" id="3.40.50.300:FF:000287">
    <property type="entry name" value="Multidrug ABC transporter ATP-binding protein"/>
    <property type="match status" value="1"/>
</dbReference>
<dbReference type="SMART" id="SM00382">
    <property type="entry name" value="AAA"/>
    <property type="match status" value="1"/>
</dbReference>